<evidence type="ECO:0000256" key="7">
    <source>
        <dbReference type="ARBA" id="ARBA00022908"/>
    </source>
</evidence>
<dbReference type="PROSITE" id="PS51900">
    <property type="entry name" value="CB"/>
    <property type="match status" value="1"/>
</dbReference>
<keyword evidence="6 11" id="KW-0159">Chromosome partition</keyword>
<evidence type="ECO:0000256" key="5">
    <source>
        <dbReference type="ARBA" id="ARBA00022618"/>
    </source>
</evidence>
<dbReference type="PROSITE" id="PS51898">
    <property type="entry name" value="TYR_RECOMBINASE"/>
    <property type="match status" value="1"/>
</dbReference>
<dbReference type="GO" id="GO:0051301">
    <property type="term" value="P:cell division"/>
    <property type="evidence" value="ECO:0007669"/>
    <property type="project" value="UniProtKB-UniRule"/>
</dbReference>
<dbReference type="GO" id="GO:0005737">
    <property type="term" value="C:cytoplasm"/>
    <property type="evidence" value="ECO:0007669"/>
    <property type="project" value="UniProtKB-SubCell"/>
</dbReference>
<evidence type="ECO:0000259" key="13">
    <source>
        <dbReference type="PROSITE" id="PS51900"/>
    </source>
</evidence>
<dbReference type="Gene3D" id="1.10.443.10">
    <property type="entry name" value="Intergrase catalytic core"/>
    <property type="match status" value="1"/>
</dbReference>
<dbReference type="Pfam" id="PF02899">
    <property type="entry name" value="Phage_int_SAM_1"/>
    <property type="match status" value="1"/>
</dbReference>
<gene>
    <name evidence="11" type="primary">xerC</name>
    <name evidence="14" type="ORF">B1C78_11475</name>
</gene>
<comment type="function">
    <text evidence="11">Site-specific tyrosine recombinase, which acts by catalyzing the cutting and rejoining of the recombining DNA molecules. The XerC-XerD complex is essential to convert dimers of the bacterial chromosome into monomers to permit their segregation at cell division. It also contributes to the segregational stability of plasmids.</text>
</comment>
<feature type="active site" description="O-(3'-phospho-DNA)-tyrosine intermediate" evidence="11">
    <location>
        <position position="274"/>
    </location>
</feature>
<evidence type="ECO:0000256" key="9">
    <source>
        <dbReference type="ARBA" id="ARBA00023172"/>
    </source>
</evidence>
<evidence type="ECO:0000259" key="12">
    <source>
        <dbReference type="PROSITE" id="PS51898"/>
    </source>
</evidence>
<feature type="active site" evidence="11">
    <location>
        <position position="146"/>
    </location>
</feature>
<dbReference type="GO" id="GO:0003677">
    <property type="term" value="F:DNA binding"/>
    <property type="evidence" value="ECO:0007669"/>
    <property type="project" value="UniProtKB-UniRule"/>
</dbReference>
<dbReference type="InterPro" id="IPR002104">
    <property type="entry name" value="Integrase_catalytic"/>
</dbReference>
<dbReference type="OrthoDB" id="9801717at2"/>
<dbReference type="Gene3D" id="1.10.150.130">
    <property type="match status" value="1"/>
</dbReference>
<dbReference type="NCBIfam" id="TIGR02224">
    <property type="entry name" value="recomb_XerC"/>
    <property type="match status" value="1"/>
</dbReference>
<keyword evidence="7 11" id="KW-0229">DNA integration</keyword>
<dbReference type="PANTHER" id="PTHR30349">
    <property type="entry name" value="PHAGE INTEGRASE-RELATED"/>
    <property type="match status" value="1"/>
</dbReference>
<dbReference type="RefSeq" id="WP_077279297.1">
    <property type="nucleotide sequence ID" value="NZ_MVBK01000067.1"/>
</dbReference>
<evidence type="ECO:0000313" key="15">
    <source>
        <dbReference type="Proteomes" id="UP000189462"/>
    </source>
</evidence>
<feature type="domain" description="Tyr recombinase" evidence="12">
    <location>
        <begin position="107"/>
        <end position="287"/>
    </location>
</feature>
<keyword evidence="5 11" id="KW-0132">Cell division</keyword>
<feature type="active site" evidence="11">
    <location>
        <position position="239"/>
    </location>
</feature>
<comment type="similarity">
    <text evidence="2 11">Belongs to the 'phage' integrase family. XerC subfamily.</text>
</comment>
<accession>A0A1V3NE83</accession>
<comment type="subcellular location">
    <subcellularLocation>
        <location evidence="1 11">Cytoplasm</location>
    </subcellularLocation>
</comment>
<organism evidence="14 15">
    <name type="scientific">Thioalkalivibrio denitrificans</name>
    <dbReference type="NCBI Taxonomy" id="108003"/>
    <lineage>
        <taxon>Bacteria</taxon>
        <taxon>Pseudomonadati</taxon>
        <taxon>Pseudomonadota</taxon>
        <taxon>Gammaproteobacteria</taxon>
        <taxon>Chromatiales</taxon>
        <taxon>Ectothiorhodospiraceae</taxon>
        <taxon>Thioalkalivibrio</taxon>
    </lineage>
</organism>
<dbReference type="PANTHER" id="PTHR30349:SF81">
    <property type="entry name" value="TYROSINE RECOMBINASE XERC"/>
    <property type="match status" value="1"/>
</dbReference>
<sequence>MNIESSSPWLSRYLRHLSEERRCSPHTVDNYARDLQRLREAVGDDWPQVRVHDIRALVAKAHRQGAGSRSLQRLLSAIRGFFSFLVREGVVDANPAQDVRAPKAGRKLPGVLDVDQVSRLVTVPGDDALAVRDRAILELFYSSGLRLAELVGLDVTDVDLADRQLRVTGKGRKSRDLPVGRHAVAALNDWLALRADLAKPDEPALFVSRRGERLGARAVQARLSRHAVVQGLDRRVHPHLLRHSFASHLLESSGDLRAVQELLGHADISTTQVYTHLDYQHLARVYDTAHPRARRKPRS</sequence>
<dbReference type="InterPro" id="IPR044068">
    <property type="entry name" value="CB"/>
</dbReference>
<keyword evidence="10 11" id="KW-0131">Cell cycle</keyword>
<dbReference type="GO" id="GO:0006313">
    <property type="term" value="P:DNA transposition"/>
    <property type="evidence" value="ECO:0007669"/>
    <property type="project" value="UniProtKB-UniRule"/>
</dbReference>
<dbReference type="InterPro" id="IPR004107">
    <property type="entry name" value="Integrase_SAM-like_N"/>
</dbReference>
<dbReference type="HAMAP" id="MF_01808">
    <property type="entry name" value="Recomb_XerC_XerD"/>
    <property type="match status" value="1"/>
</dbReference>
<feature type="active site" evidence="11">
    <location>
        <position position="265"/>
    </location>
</feature>
<proteinExistence type="inferred from homology"/>
<keyword evidence="8 11" id="KW-0238">DNA-binding</keyword>
<reference evidence="14 15" key="1">
    <citation type="submission" date="2017-02" db="EMBL/GenBank/DDBJ databases">
        <title>Genomic diversity within the haloalkaliphilic genus Thioalkalivibrio.</title>
        <authorList>
            <person name="Ahn A.-C."/>
            <person name="Meier-Kolthoff J."/>
            <person name="Overmars L."/>
            <person name="Richter M."/>
            <person name="Woyke T."/>
            <person name="Sorokin D.Y."/>
            <person name="Muyzer G."/>
        </authorList>
    </citation>
    <scope>NUCLEOTIDE SEQUENCE [LARGE SCALE GENOMIC DNA]</scope>
    <source>
        <strain evidence="14 15">ALJD</strain>
    </source>
</reference>
<dbReference type="STRING" id="108003.B1C78_11475"/>
<evidence type="ECO:0000256" key="6">
    <source>
        <dbReference type="ARBA" id="ARBA00022829"/>
    </source>
</evidence>
<evidence type="ECO:0000256" key="10">
    <source>
        <dbReference type="ARBA" id="ARBA00023306"/>
    </source>
</evidence>
<dbReference type="NCBIfam" id="NF001399">
    <property type="entry name" value="PRK00283.1"/>
    <property type="match status" value="1"/>
</dbReference>
<dbReference type="InterPro" id="IPR011010">
    <property type="entry name" value="DNA_brk_join_enz"/>
</dbReference>
<dbReference type="EMBL" id="MVBK01000067">
    <property type="protein sequence ID" value="OOG23361.1"/>
    <property type="molecule type" value="Genomic_DNA"/>
</dbReference>
<protein>
    <recommendedName>
        <fullName evidence="3 11">Tyrosine recombinase XerC</fullName>
    </recommendedName>
</protein>
<dbReference type="InterPro" id="IPR023009">
    <property type="entry name" value="Tyrosine_recombinase_XerC/XerD"/>
</dbReference>
<keyword evidence="4 11" id="KW-0963">Cytoplasm</keyword>
<feature type="active site" evidence="11">
    <location>
        <position position="170"/>
    </location>
</feature>
<comment type="subunit">
    <text evidence="11">Forms a cyclic heterotetrameric complex composed of two molecules of XerC and two molecules of XerD.</text>
</comment>
<evidence type="ECO:0000313" key="14">
    <source>
        <dbReference type="EMBL" id="OOG23361.1"/>
    </source>
</evidence>
<dbReference type="Proteomes" id="UP000189462">
    <property type="component" value="Unassembled WGS sequence"/>
</dbReference>
<evidence type="ECO:0000256" key="2">
    <source>
        <dbReference type="ARBA" id="ARBA00006657"/>
    </source>
</evidence>
<dbReference type="GO" id="GO:0007059">
    <property type="term" value="P:chromosome segregation"/>
    <property type="evidence" value="ECO:0007669"/>
    <property type="project" value="UniProtKB-UniRule"/>
</dbReference>
<feature type="domain" description="Core-binding (CB)" evidence="13">
    <location>
        <begin position="4"/>
        <end position="86"/>
    </location>
</feature>
<evidence type="ECO:0000256" key="4">
    <source>
        <dbReference type="ARBA" id="ARBA00022490"/>
    </source>
</evidence>
<evidence type="ECO:0000256" key="8">
    <source>
        <dbReference type="ARBA" id="ARBA00023125"/>
    </source>
</evidence>
<dbReference type="Pfam" id="PF00589">
    <property type="entry name" value="Phage_integrase"/>
    <property type="match status" value="1"/>
</dbReference>
<keyword evidence="15" id="KW-1185">Reference proteome</keyword>
<dbReference type="InterPro" id="IPR050090">
    <property type="entry name" value="Tyrosine_recombinase_XerCD"/>
</dbReference>
<comment type="caution">
    <text evidence="14">The sequence shown here is derived from an EMBL/GenBank/DDBJ whole genome shotgun (WGS) entry which is preliminary data.</text>
</comment>
<dbReference type="GO" id="GO:0009037">
    <property type="term" value="F:tyrosine-based site-specific recombinase activity"/>
    <property type="evidence" value="ECO:0007669"/>
    <property type="project" value="UniProtKB-UniRule"/>
</dbReference>
<dbReference type="InterPro" id="IPR013762">
    <property type="entry name" value="Integrase-like_cat_sf"/>
</dbReference>
<dbReference type="AlphaFoldDB" id="A0A1V3NE83"/>
<dbReference type="InterPro" id="IPR011931">
    <property type="entry name" value="Recomb_XerC"/>
</dbReference>
<keyword evidence="9 11" id="KW-0233">DNA recombination</keyword>
<dbReference type="InterPro" id="IPR010998">
    <property type="entry name" value="Integrase_recombinase_N"/>
</dbReference>
<name>A0A1V3NE83_9GAMM</name>
<feature type="active site" evidence="11">
    <location>
        <position position="242"/>
    </location>
</feature>
<dbReference type="SUPFAM" id="SSF56349">
    <property type="entry name" value="DNA breaking-rejoining enzymes"/>
    <property type="match status" value="1"/>
</dbReference>
<evidence type="ECO:0000256" key="11">
    <source>
        <dbReference type="HAMAP-Rule" id="MF_01808"/>
    </source>
</evidence>
<dbReference type="CDD" id="cd00798">
    <property type="entry name" value="INT_XerDC_C"/>
    <property type="match status" value="1"/>
</dbReference>
<evidence type="ECO:0000256" key="1">
    <source>
        <dbReference type="ARBA" id="ARBA00004496"/>
    </source>
</evidence>
<evidence type="ECO:0000256" key="3">
    <source>
        <dbReference type="ARBA" id="ARBA00015804"/>
    </source>
</evidence>